<evidence type="ECO:0000313" key="3">
    <source>
        <dbReference type="Proteomes" id="UP000011087"/>
    </source>
</evidence>
<dbReference type="RefSeq" id="XP_005832578.1">
    <property type="nucleotide sequence ID" value="XM_005832521.1"/>
</dbReference>
<dbReference type="PANTHER" id="PTHR13132:SF29">
    <property type="entry name" value="ALPHA-(1,6)-FUCOSYLTRANSFERASE"/>
    <property type="match status" value="1"/>
</dbReference>
<evidence type="ECO:0000313" key="2">
    <source>
        <dbReference type="EnsemblProtists" id="EKX45598"/>
    </source>
</evidence>
<dbReference type="KEGG" id="gtt:GUITHDRAFT_138822"/>
<proteinExistence type="predicted"/>
<organism evidence="1">
    <name type="scientific">Guillardia theta (strain CCMP2712)</name>
    <name type="common">Cryptophyte</name>
    <dbReference type="NCBI Taxonomy" id="905079"/>
    <lineage>
        <taxon>Eukaryota</taxon>
        <taxon>Cryptophyceae</taxon>
        <taxon>Pyrenomonadales</taxon>
        <taxon>Geminigeraceae</taxon>
        <taxon>Guillardia</taxon>
    </lineage>
</organism>
<evidence type="ECO:0008006" key="4">
    <source>
        <dbReference type="Google" id="ProtNLM"/>
    </source>
</evidence>
<dbReference type="OrthoDB" id="10462164at2759"/>
<dbReference type="PaxDb" id="55529-EKX45598"/>
<gene>
    <name evidence="1" type="ORF">GUITHDRAFT_138822</name>
</gene>
<dbReference type="GeneID" id="17302294"/>
<dbReference type="OMA" id="GCKEAEN"/>
<accession>L1JAM6</accession>
<sequence>MMEERQRRTLCTDVVAAGFMNYGLGSTFNYMIVQMHRALRDRRSIAFVGEWVYAGCEHRNFSCAFEPVSPCDLRGAPLVYPRMAPDPTPWDIEKGFAACFQGRQNPLFHFVSTLAGFLFKPNQEMLLAAEAVRKKIGLPDEYLGIHIRHGDFCIAHTVTSDPKECFAVSHYSQELQRLSDRYNITHVYLATDNADAIDMIRWQCPQLTFYWQDDVDRAFLELKDQDLERKRIFLEERLFDSDADRRQRHLREIMVDLILLSYGFGFVGQFSSNISKILLALGTFLRGGKMVPYISLDIPWCWNGMKPTSIPGYHSLWQC</sequence>
<protein>
    <recommendedName>
        <fullName evidence="4">GT23 domain-containing protein</fullName>
    </recommendedName>
</protein>
<reference evidence="2" key="3">
    <citation type="submission" date="2015-06" db="UniProtKB">
        <authorList>
            <consortium name="EnsemblProtists"/>
        </authorList>
    </citation>
    <scope>IDENTIFICATION</scope>
</reference>
<dbReference type="GO" id="GO:0006487">
    <property type="term" value="P:protein N-linked glycosylation"/>
    <property type="evidence" value="ECO:0007669"/>
    <property type="project" value="TreeGrafter"/>
</dbReference>
<dbReference type="CDD" id="cd11296">
    <property type="entry name" value="O-FucT_like"/>
    <property type="match status" value="1"/>
</dbReference>
<dbReference type="AlphaFoldDB" id="L1JAM6"/>
<reference evidence="3" key="2">
    <citation type="submission" date="2012-11" db="EMBL/GenBank/DDBJ databases">
        <authorList>
            <person name="Kuo A."/>
            <person name="Curtis B.A."/>
            <person name="Tanifuji G."/>
            <person name="Burki F."/>
            <person name="Gruber A."/>
            <person name="Irimia M."/>
            <person name="Maruyama S."/>
            <person name="Arias M.C."/>
            <person name="Ball S.G."/>
            <person name="Gile G.H."/>
            <person name="Hirakawa Y."/>
            <person name="Hopkins J.F."/>
            <person name="Rensing S.A."/>
            <person name="Schmutz J."/>
            <person name="Symeonidi A."/>
            <person name="Elias M."/>
            <person name="Eveleigh R.J."/>
            <person name="Herman E.K."/>
            <person name="Klute M.J."/>
            <person name="Nakayama T."/>
            <person name="Obornik M."/>
            <person name="Reyes-Prieto A."/>
            <person name="Armbrust E.V."/>
            <person name="Aves S.J."/>
            <person name="Beiko R.G."/>
            <person name="Coutinho P."/>
            <person name="Dacks J.B."/>
            <person name="Durnford D.G."/>
            <person name="Fast N.M."/>
            <person name="Green B.R."/>
            <person name="Grisdale C."/>
            <person name="Hempe F."/>
            <person name="Henrissat B."/>
            <person name="Hoppner M.P."/>
            <person name="Ishida K.-I."/>
            <person name="Kim E."/>
            <person name="Koreny L."/>
            <person name="Kroth P.G."/>
            <person name="Liu Y."/>
            <person name="Malik S.-B."/>
            <person name="Maier U.G."/>
            <person name="McRose D."/>
            <person name="Mock T."/>
            <person name="Neilson J.A."/>
            <person name="Onodera N.T."/>
            <person name="Poole A.M."/>
            <person name="Pritham E.J."/>
            <person name="Richards T.A."/>
            <person name="Rocap G."/>
            <person name="Roy S.W."/>
            <person name="Sarai C."/>
            <person name="Schaack S."/>
            <person name="Shirato S."/>
            <person name="Slamovits C.H."/>
            <person name="Spencer D.F."/>
            <person name="Suzuki S."/>
            <person name="Worden A.Z."/>
            <person name="Zauner S."/>
            <person name="Barry K."/>
            <person name="Bell C."/>
            <person name="Bharti A.K."/>
            <person name="Crow J.A."/>
            <person name="Grimwood J."/>
            <person name="Kramer R."/>
            <person name="Lindquist E."/>
            <person name="Lucas S."/>
            <person name="Salamov A."/>
            <person name="McFadden G.I."/>
            <person name="Lane C.E."/>
            <person name="Keeling P.J."/>
            <person name="Gray M.W."/>
            <person name="Grigoriev I.V."/>
            <person name="Archibald J.M."/>
        </authorList>
    </citation>
    <scope>NUCLEOTIDE SEQUENCE</scope>
    <source>
        <strain evidence="3">CCMP2712</strain>
    </source>
</reference>
<dbReference type="PANTHER" id="PTHR13132">
    <property type="entry name" value="ALPHA- 1,6 -FUCOSYLTRANSFERASE"/>
    <property type="match status" value="1"/>
</dbReference>
<evidence type="ECO:0000313" key="1">
    <source>
        <dbReference type="EMBL" id="EKX45598.1"/>
    </source>
</evidence>
<dbReference type="EMBL" id="JH992998">
    <property type="protein sequence ID" value="EKX45598.1"/>
    <property type="molecule type" value="Genomic_DNA"/>
</dbReference>
<reference evidence="1 3" key="1">
    <citation type="journal article" date="2012" name="Nature">
        <title>Algal genomes reveal evolutionary mosaicism and the fate of nucleomorphs.</title>
        <authorList>
            <consortium name="DOE Joint Genome Institute"/>
            <person name="Curtis B.A."/>
            <person name="Tanifuji G."/>
            <person name="Burki F."/>
            <person name="Gruber A."/>
            <person name="Irimia M."/>
            <person name="Maruyama S."/>
            <person name="Arias M.C."/>
            <person name="Ball S.G."/>
            <person name="Gile G.H."/>
            <person name="Hirakawa Y."/>
            <person name="Hopkins J.F."/>
            <person name="Kuo A."/>
            <person name="Rensing S.A."/>
            <person name="Schmutz J."/>
            <person name="Symeonidi A."/>
            <person name="Elias M."/>
            <person name="Eveleigh R.J."/>
            <person name="Herman E.K."/>
            <person name="Klute M.J."/>
            <person name="Nakayama T."/>
            <person name="Obornik M."/>
            <person name="Reyes-Prieto A."/>
            <person name="Armbrust E.V."/>
            <person name="Aves S.J."/>
            <person name="Beiko R.G."/>
            <person name="Coutinho P."/>
            <person name="Dacks J.B."/>
            <person name="Durnford D.G."/>
            <person name="Fast N.M."/>
            <person name="Green B.R."/>
            <person name="Grisdale C.J."/>
            <person name="Hempel F."/>
            <person name="Henrissat B."/>
            <person name="Hoppner M.P."/>
            <person name="Ishida K."/>
            <person name="Kim E."/>
            <person name="Koreny L."/>
            <person name="Kroth P.G."/>
            <person name="Liu Y."/>
            <person name="Malik S.B."/>
            <person name="Maier U.G."/>
            <person name="McRose D."/>
            <person name="Mock T."/>
            <person name="Neilson J.A."/>
            <person name="Onodera N.T."/>
            <person name="Poole A.M."/>
            <person name="Pritham E.J."/>
            <person name="Richards T.A."/>
            <person name="Rocap G."/>
            <person name="Roy S.W."/>
            <person name="Sarai C."/>
            <person name="Schaack S."/>
            <person name="Shirato S."/>
            <person name="Slamovits C.H."/>
            <person name="Spencer D.F."/>
            <person name="Suzuki S."/>
            <person name="Worden A.Z."/>
            <person name="Zauner S."/>
            <person name="Barry K."/>
            <person name="Bell C."/>
            <person name="Bharti A.K."/>
            <person name="Crow J.A."/>
            <person name="Grimwood J."/>
            <person name="Kramer R."/>
            <person name="Lindquist E."/>
            <person name="Lucas S."/>
            <person name="Salamov A."/>
            <person name="McFadden G.I."/>
            <person name="Lane C.E."/>
            <person name="Keeling P.J."/>
            <person name="Gray M.W."/>
            <person name="Grigoriev I.V."/>
            <person name="Archibald J.M."/>
        </authorList>
    </citation>
    <scope>NUCLEOTIDE SEQUENCE</scope>
    <source>
        <strain evidence="1 3">CCMP2712</strain>
    </source>
</reference>
<dbReference type="HOGENOM" id="CLU_872759_0_0_1"/>
<name>L1JAM6_GUITC</name>
<dbReference type="Proteomes" id="UP000011087">
    <property type="component" value="Unassembled WGS sequence"/>
</dbReference>
<dbReference type="Gene3D" id="3.40.50.11350">
    <property type="match status" value="1"/>
</dbReference>
<dbReference type="EnsemblProtists" id="EKX45598">
    <property type="protein sequence ID" value="EKX45598"/>
    <property type="gene ID" value="GUITHDRAFT_138822"/>
</dbReference>
<keyword evidence="3" id="KW-1185">Reference proteome</keyword>
<dbReference type="GO" id="GO:0046921">
    <property type="term" value="F:alpha-(1-&gt;6)-fucosyltransferase activity"/>
    <property type="evidence" value="ECO:0007669"/>
    <property type="project" value="TreeGrafter"/>
</dbReference>